<proteinExistence type="predicted"/>
<dbReference type="CDD" id="cd07344">
    <property type="entry name" value="M48_yhfN_like"/>
    <property type="match status" value="1"/>
</dbReference>
<reference evidence="4 5" key="1">
    <citation type="submission" date="2019-11" db="EMBL/GenBank/DDBJ databases">
        <authorList>
            <person name="Ren C."/>
            <person name="Wang H."/>
            <person name="Xu Y."/>
        </authorList>
    </citation>
    <scope>NUCLEOTIDE SEQUENCE [LARGE SCALE GENOMIC DNA]</scope>
    <source>
        <strain evidence="5">JNU-WLY1368</strain>
        <strain evidence="2 4">LBM 19010</strain>
    </source>
</reference>
<sequence>MENAVVRGSIRCGEIQMPYLLVRKPVKNINIHVRTDGTAVVSAAEWVPAAEVEHILQKKSRFLLSARERIKQCAVLQPPVHQYESGEQFRVLGQMLTLQVQTGFPASVQRQGAALFLRVPAESTAKKRKAQMDRWLRDTCQAIFTQAALQAQDLLADRCLPQNITLRVRRMISRWGSCIPTKHVVTFSTHLLETPAFCVQAVVLHEYVHFLHPDHSRAFYAELERVIPDYRQQTQLLKSPAYAVFYNE</sequence>
<dbReference type="RefSeq" id="WP_086036344.1">
    <property type="nucleotide sequence ID" value="NZ_CP046051.1"/>
</dbReference>
<dbReference type="InterPro" id="IPR053136">
    <property type="entry name" value="UTP_pyrophosphatase-like"/>
</dbReference>
<accession>A0A859DPJ3</accession>
<dbReference type="PANTHER" id="PTHR30399">
    <property type="entry name" value="UNCHARACTERIZED PROTEIN YGJP"/>
    <property type="match status" value="1"/>
</dbReference>
<evidence type="ECO:0000259" key="1">
    <source>
        <dbReference type="Pfam" id="PF01863"/>
    </source>
</evidence>
<dbReference type="Proteomes" id="UP000509623">
    <property type="component" value="Chromosome"/>
</dbReference>
<gene>
    <name evidence="2" type="ORF">GJQ69_02535</name>
    <name evidence="3" type="ORF">GKP14_01825</name>
</gene>
<organism evidence="2 4">
    <name type="scientific">Caproicibacterium lactatifermentans</name>
    <dbReference type="NCBI Taxonomy" id="2666138"/>
    <lineage>
        <taxon>Bacteria</taxon>
        <taxon>Bacillati</taxon>
        <taxon>Bacillota</taxon>
        <taxon>Clostridia</taxon>
        <taxon>Eubacteriales</taxon>
        <taxon>Oscillospiraceae</taxon>
        <taxon>Caproicibacterium</taxon>
    </lineage>
</organism>
<evidence type="ECO:0000313" key="4">
    <source>
        <dbReference type="Proteomes" id="UP000501316"/>
    </source>
</evidence>
<dbReference type="Gene3D" id="3.30.2010.10">
    <property type="entry name" value="Metalloproteases ('zincins'), catalytic domain"/>
    <property type="match status" value="1"/>
</dbReference>
<dbReference type="Proteomes" id="UP000501316">
    <property type="component" value="Chromosome"/>
</dbReference>
<dbReference type="KEGG" id="clf:GJQ69_02535"/>
<reference evidence="3" key="3">
    <citation type="journal article" date="2022" name="Int. J. Syst. Evol. Microbiol.">
        <title>Caproicibacterium lactatifermentans sp. nov., isolated from pit clay used for the production of Chinese strong aroma-type liquor.</title>
        <authorList>
            <person name="Wang H."/>
            <person name="Gu Y."/>
            <person name="Zhao D."/>
            <person name="Qiao Z."/>
            <person name="Zheng J."/>
            <person name="Gao J."/>
            <person name="Ren C."/>
            <person name="Xu Y."/>
        </authorList>
    </citation>
    <scope>NUCLEOTIDE SEQUENCE</scope>
    <source>
        <strain evidence="3">JNU-WLY1368</strain>
    </source>
</reference>
<evidence type="ECO:0000313" key="2">
    <source>
        <dbReference type="EMBL" id="QKN23464.1"/>
    </source>
</evidence>
<dbReference type="EMBL" id="CP046051">
    <property type="protein sequence ID" value="QKN23464.1"/>
    <property type="molecule type" value="Genomic_DNA"/>
</dbReference>
<evidence type="ECO:0000313" key="5">
    <source>
        <dbReference type="Proteomes" id="UP000509623"/>
    </source>
</evidence>
<keyword evidence="5" id="KW-1185">Reference proteome</keyword>
<dbReference type="EMBL" id="CP046161">
    <property type="protein sequence ID" value="QKO29858.1"/>
    <property type="molecule type" value="Genomic_DNA"/>
</dbReference>
<reference evidence="3" key="2">
    <citation type="journal article" date="2021" name="Appl. Environ. Microbiol.">
        <title>Adaptability of a Caproate-Producing Bacterium Contributes to Its Dominance in an Anaerobic Fermentation System.</title>
        <authorList>
            <person name="Wang H."/>
            <person name="Gu Y."/>
            <person name="Zhou W."/>
            <person name="Zhao D."/>
            <person name="Qiao Z."/>
            <person name="Zheng J."/>
            <person name="Gao J."/>
            <person name="Chen X."/>
            <person name="Ren C."/>
            <person name="Xu Y."/>
        </authorList>
    </citation>
    <scope>NUCLEOTIDE SEQUENCE</scope>
    <source>
        <strain evidence="3">JNU-WLY1368</strain>
    </source>
</reference>
<dbReference type="Pfam" id="PF01863">
    <property type="entry name" value="YgjP-like"/>
    <property type="match status" value="1"/>
</dbReference>
<dbReference type="InterPro" id="IPR002725">
    <property type="entry name" value="YgjP-like_metallopeptidase"/>
</dbReference>
<dbReference type="AlphaFoldDB" id="A0A859DPJ3"/>
<evidence type="ECO:0000313" key="3">
    <source>
        <dbReference type="EMBL" id="QKO29858.1"/>
    </source>
</evidence>
<dbReference type="PANTHER" id="PTHR30399:SF1">
    <property type="entry name" value="UTP PYROPHOSPHATASE"/>
    <property type="match status" value="1"/>
</dbReference>
<protein>
    <submittedName>
        <fullName evidence="2">DUF45 domain-containing protein</fullName>
    </submittedName>
</protein>
<name>A0A859DPJ3_9FIRM</name>
<feature type="domain" description="YgjP-like metallopeptidase" evidence="1">
    <location>
        <begin position="27"/>
        <end position="239"/>
    </location>
</feature>